<reference evidence="1 2" key="1">
    <citation type="journal article" date="2024" name="Science">
        <title>Giant polyketide synthase enzymes in the biosynthesis of giant marine polyether toxins.</title>
        <authorList>
            <person name="Fallon T.R."/>
            <person name="Shende V.V."/>
            <person name="Wierzbicki I.H."/>
            <person name="Pendleton A.L."/>
            <person name="Watervoot N.F."/>
            <person name="Auber R.P."/>
            <person name="Gonzalez D.J."/>
            <person name="Wisecaver J.H."/>
            <person name="Moore B.S."/>
        </authorList>
    </citation>
    <scope>NUCLEOTIDE SEQUENCE [LARGE SCALE GENOMIC DNA]</scope>
    <source>
        <strain evidence="1 2">12B1</strain>
    </source>
</reference>
<evidence type="ECO:0000313" key="1">
    <source>
        <dbReference type="EMBL" id="KAL1499388.1"/>
    </source>
</evidence>
<name>A0AB34IHV6_PRYPA</name>
<proteinExistence type="predicted"/>
<organism evidence="1 2">
    <name type="scientific">Prymnesium parvum</name>
    <name type="common">Toxic golden alga</name>
    <dbReference type="NCBI Taxonomy" id="97485"/>
    <lineage>
        <taxon>Eukaryota</taxon>
        <taxon>Haptista</taxon>
        <taxon>Haptophyta</taxon>
        <taxon>Prymnesiophyceae</taxon>
        <taxon>Prymnesiales</taxon>
        <taxon>Prymnesiaceae</taxon>
        <taxon>Prymnesium</taxon>
    </lineage>
</organism>
<dbReference type="SUPFAM" id="SSF53335">
    <property type="entry name" value="S-adenosyl-L-methionine-dependent methyltransferases"/>
    <property type="match status" value="1"/>
</dbReference>
<keyword evidence="2" id="KW-1185">Reference proteome</keyword>
<gene>
    <name evidence="1" type="ORF">AB1Y20_011594</name>
</gene>
<protein>
    <recommendedName>
        <fullName evidence="3">Type II protein arginine methyltransferase</fullName>
    </recommendedName>
</protein>
<dbReference type="Proteomes" id="UP001515480">
    <property type="component" value="Unassembled WGS sequence"/>
</dbReference>
<dbReference type="EMBL" id="JBGBPQ010000025">
    <property type="protein sequence ID" value="KAL1499388.1"/>
    <property type="molecule type" value="Genomic_DNA"/>
</dbReference>
<dbReference type="InterPro" id="IPR029063">
    <property type="entry name" value="SAM-dependent_MTases_sf"/>
</dbReference>
<accession>A0AB34IHV6</accession>
<evidence type="ECO:0008006" key="3">
    <source>
        <dbReference type="Google" id="ProtNLM"/>
    </source>
</evidence>
<comment type="caution">
    <text evidence="1">The sequence shown here is derived from an EMBL/GenBank/DDBJ whole genome shotgun (WGS) entry which is preliminary data.</text>
</comment>
<dbReference type="Gene3D" id="3.40.50.150">
    <property type="entry name" value="Vaccinia Virus protein VP39"/>
    <property type="match status" value="1"/>
</dbReference>
<dbReference type="AlphaFoldDB" id="A0AB34IHV6"/>
<evidence type="ECO:0000313" key="2">
    <source>
        <dbReference type="Proteomes" id="UP001515480"/>
    </source>
</evidence>
<dbReference type="Pfam" id="PF13578">
    <property type="entry name" value="Methyltransf_24"/>
    <property type="match status" value="1"/>
</dbReference>
<sequence length="418" mass="45698">MEAEEAEAHIAAQLLEWQRLLTTPSAARAALTLVRERLLPWLECAAALDAEATPPDPPPLPEASDPSSIAAASVSALLTELGLEPLYGATFDEYSLCSVGQLAALLPRRLDDLLRGLGLTSTHRERVRDLAHSARPCGASGGAWSAAFLSACRPLHAAHMGCENMGPLLYSLARFLKPRQVLEVGAGYTSVWLLQALHDNDHELSRCHTAARQEGYLVGGVEWVLPDVLEERARDMPSVLHCVDNMAHEHTTAHLVTDIAARLGLSDHLQLHEADAYQLAGKQLRREGGAAARAASTSTSEVDSSEQLDMLWLDFGVGVGGRLDRFLDAWWPRIRPGGFLLVHSTLGNAMTRKWLENIRSRRSMSKGETPTDDGVGDAIGTNFESISFMEPHKKFQSSVSLFQRRPDGWGEPIHTMYP</sequence>